<comment type="caution">
    <text evidence="5">The sequence shown here is derived from an EMBL/GenBank/DDBJ whole genome shotgun (WGS) entry which is preliminary data.</text>
</comment>
<evidence type="ECO:0000256" key="2">
    <source>
        <dbReference type="ARBA" id="ARBA00009486"/>
    </source>
</evidence>
<reference evidence="5 6" key="1">
    <citation type="submission" date="2023-08" db="EMBL/GenBank/DDBJ databases">
        <title>Black Yeasts Isolated from many extreme environments.</title>
        <authorList>
            <person name="Coleine C."/>
            <person name="Stajich J.E."/>
            <person name="Selbmann L."/>
        </authorList>
    </citation>
    <scope>NUCLEOTIDE SEQUENCE [LARGE SCALE GENOMIC DNA]</scope>
    <source>
        <strain evidence="5 6">CCFEE 5910</strain>
    </source>
</reference>
<name>A0AAN7SYH6_9EURO</name>
<dbReference type="GO" id="GO:0016020">
    <property type="term" value="C:membrane"/>
    <property type="evidence" value="ECO:0007669"/>
    <property type="project" value="UniProtKB-SubCell"/>
</dbReference>
<dbReference type="AlphaFoldDB" id="A0AAN7SYH6"/>
<protein>
    <submittedName>
        <fullName evidence="5">Beta-mannosyltransferase 1</fullName>
    </submittedName>
</protein>
<evidence type="ECO:0000313" key="5">
    <source>
        <dbReference type="EMBL" id="KAK5084784.1"/>
    </source>
</evidence>
<evidence type="ECO:0000256" key="3">
    <source>
        <dbReference type="ARBA" id="ARBA00022968"/>
    </source>
</evidence>
<dbReference type="Pfam" id="PF12141">
    <property type="entry name" value="BMT"/>
    <property type="match status" value="2"/>
</dbReference>
<dbReference type="InterPro" id="IPR021988">
    <property type="entry name" value="BMT1"/>
</dbReference>
<comment type="similarity">
    <text evidence="2">Belongs to the BMT family.</text>
</comment>
<feature type="compositionally biased region" description="Basic and acidic residues" evidence="4">
    <location>
        <begin position="549"/>
        <end position="589"/>
    </location>
</feature>
<keyword evidence="6" id="KW-1185">Reference proteome</keyword>
<dbReference type="EMBL" id="JAVRRJ010000005">
    <property type="protein sequence ID" value="KAK5084784.1"/>
    <property type="molecule type" value="Genomic_DNA"/>
</dbReference>
<dbReference type="Proteomes" id="UP001309876">
    <property type="component" value="Unassembled WGS sequence"/>
</dbReference>
<evidence type="ECO:0000313" key="6">
    <source>
        <dbReference type="Proteomes" id="UP001309876"/>
    </source>
</evidence>
<accession>A0AAN7SYH6</accession>
<feature type="region of interest" description="Disordered" evidence="4">
    <location>
        <begin position="549"/>
        <end position="601"/>
    </location>
</feature>
<organism evidence="5 6">
    <name type="scientific">Lithohypha guttulata</name>
    <dbReference type="NCBI Taxonomy" id="1690604"/>
    <lineage>
        <taxon>Eukaryota</taxon>
        <taxon>Fungi</taxon>
        <taxon>Dikarya</taxon>
        <taxon>Ascomycota</taxon>
        <taxon>Pezizomycotina</taxon>
        <taxon>Eurotiomycetes</taxon>
        <taxon>Chaetothyriomycetidae</taxon>
        <taxon>Chaetothyriales</taxon>
        <taxon>Trichomeriaceae</taxon>
        <taxon>Lithohypha</taxon>
    </lineage>
</organism>
<keyword evidence="3" id="KW-0735">Signal-anchor</keyword>
<dbReference type="GO" id="GO:0000030">
    <property type="term" value="F:mannosyltransferase activity"/>
    <property type="evidence" value="ECO:0007669"/>
    <property type="project" value="InterPro"/>
</dbReference>
<evidence type="ECO:0000256" key="4">
    <source>
        <dbReference type="SAM" id="MobiDB-lite"/>
    </source>
</evidence>
<gene>
    <name evidence="5" type="primary">BMT1_2</name>
    <name evidence="5" type="ORF">LTR05_005862</name>
</gene>
<sequence length="601" mass="67950">MRILHYLENLIVKNNNITVYGKRQQLRNTTINLFSNAESSKVNTDGHLVEHQLVRTAHGIMDRIVQYKIALGSHFSKNIPYETLDVVGFANYRIPDGPDCGSLHTSSTLEVTPSLHIEDDILDLAASVEHSMVDYSGQPKGQSFANMVHKTWAQMSGSSVWLQKYGVYLTVTRAYFFDKGVQSWPVISFVRAQLHDANWQRLVNYTIIWQGEELTFPRMLNIDIPHKAGGAFFGPEDPRIVIESGVEDAEPVVIFNMMDDLKSLRRSMHIHRPFSNHTTRLQLGNHAPHLAEKNWAPFFLPQSEFPPSPRHAGHEQYPNKYVHFVYEFHPLRIVRCHLFNGDCLLAYEQPLSIPYLADHKYNDTGGVMRGGTNFEPLPASIQNRPGVFTFVGIPRTHSGAGCSGGAFYRPEIMLLTTNGTHYYFDYASVALTFGSALFTQSQADAPCEGGRIFMANSISRIHNDQYGPNKDVMEVTFSIADNTVQTTKIKGLQALVKTLPQFRMGIDGSHWQESDMQWNINVTSDIIHCSTGSAAEHARLILHLDEKEMEKEKGKQEENLKELMKQMDKEEEEEKQKEKEKGKGKEKEVTSSQAPVARNVG</sequence>
<proteinExistence type="inferred from homology"/>
<evidence type="ECO:0000256" key="1">
    <source>
        <dbReference type="ARBA" id="ARBA00004606"/>
    </source>
</evidence>
<keyword evidence="3" id="KW-0812">Transmembrane</keyword>
<comment type="subcellular location">
    <subcellularLocation>
        <location evidence="1">Membrane</location>
        <topology evidence="1">Single-pass type II membrane protein</topology>
    </subcellularLocation>
</comment>